<evidence type="ECO:0000256" key="2">
    <source>
        <dbReference type="SAM" id="SignalP"/>
    </source>
</evidence>
<organism evidence="3">
    <name type="scientific">Cacopsylla melanoneura</name>
    <dbReference type="NCBI Taxonomy" id="428564"/>
    <lineage>
        <taxon>Eukaryota</taxon>
        <taxon>Metazoa</taxon>
        <taxon>Ecdysozoa</taxon>
        <taxon>Arthropoda</taxon>
        <taxon>Hexapoda</taxon>
        <taxon>Insecta</taxon>
        <taxon>Pterygota</taxon>
        <taxon>Neoptera</taxon>
        <taxon>Paraneoptera</taxon>
        <taxon>Hemiptera</taxon>
        <taxon>Sternorrhyncha</taxon>
        <taxon>Psylloidea</taxon>
        <taxon>Psyllidae</taxon>
        <taxon>Psyllinae</taxon>
        <taxon>Cacopsylla</taxon>
    </lineage>
</organism>
<sequence length="332" mass="39283">MHLACVSSVSVIQVCSILISVVLCDYDYDNVKDSYEVPIFETCGTLLQDYWNASKLRTLNPEEREMFYDSYVLNKIEREDNRTLDLMKDEPTLDYSAINDTHEQTLFKTCGTLLQHYWENYDLRNLTSSERNFYYDESMMRKIEKEEKEVLQEHKDQEWLKKMEEKILNERIDSEERRRTTDKEYDDWVSPVPKTTVLRMSPMDNLFISQASNVSDTDISDSTFNREMKYGDAPKWLTDRFDQLQEEAIRKRDKKAIHDAVMYGFLPSTGFIVQSTATTRKRRMLTHRYERTEKTSNKVHRKTHHPHEPNGRKNSSWSSPVTASLCLLTVFL</sequence>
<evidence type="ECO:0000313" key="3">
    <source>
        <dbReference type="EMBL" id="CAG6775554.1"/>
    </source>
</evidence>
<accession>A0A8D9B2H4</accession>
<dbReference type="AlphaFoldDB" id="A0A8D9B2H4"/>
<name>A0A8D9B2H4_9HEMI</name>
<keyword evidence="2" id="KW-0732">Signal</keyword>
<feature type="signal peptide" evidence="2">
    <location>
        <begin position="1"/>
        <end position="24"/>
    </location>
</feature>
<reference evidence="3" key="1">
    <citation type="submission" date="2021-05" db="EMBL/GenBank/DDBJ databases">
        <authorList>
            <person name="Alioto T."/>
            <person name="Alioto T."/>
            <person name="Gomez Garrido J."/>
        </authorList>
    </citation>
    <scope>NUCLEOTIDE SEQUENCE</scope>
</reference>
<protein>
    <submittedName>
        <fullName evidence="3">Uncharacterized protein</fullName>
    </submittedName>
</protein>
<feature type="chain" id="PRO_5034903418" evidence="2">
    <location>
        <begin position="25"/>
        <end position="332"/>
    </location>
</feature>
<evidence type="ECO:0000256" key="1">
    <source>
        <dbReference type="SAM" id="MobiDB-lite"/>
    </source>
</evidence>
<proteinExistence type="predicted"/>
<feature type="region of interest" description="Disordered" evidence="1">
    <location>
        <begin position="291"/>
        <end position="319"/>
    </location>
</feature>
<dbReference type="EMBL" id="HBUF01598888">
    <property type="protein sequence ID" value="CAG6775554.1"/>
    <property type="molecule type" value="Transcribed_RNA"/>
</dbReference>